<keyword evidence="1 6" id="KW-0121">Carboxypeptidase</keyword>
<organism evidence="6">
    <name type="scientific">Solibacter usitatus (strain Ellin6076)</name>
    <dbReference type="NCBI Taxonomy" id="234267"/>
    <lineage>
        <taxon>Bacteria</taxon>
        <taxon>Pseudomonadati</taxon>
        <taxon>Acidobacteriota</taxon>
        <taxon>Terriglobia</taxon>
        <taxon>Bryobacterales</taxon>
        <taxon>Solibacteraceae</taxon>
        <taxon>Candidatus Solibacter</taxon>
    </lineage>
</organism>
<dbReference type="SUPFAM" id="SSF53474">
    <property type="entry name" value="alpha/beta-Hydrolases"/>
    <property type="match status" value="1"/>
</dbReference>
<evidence type="ECO:0000256" key="5">
    <source>
        <dbReference type="ARBA" id="ARBA00023180"/>
    </source>
</evidence>
<sequence precursor="true">MRIHLRVILVVAVLVVGAFAQGRGGASTATNGFYRFNYGVDEVQPISYPAQPIATQHEITLHDETIKYTARVGFLPIRHATSGVSQGHLFYIYYSKNDVTDKSKRPVWFLFNGGPGAASIWLHMGAFGPKMVKLQPNGLATPPPYTYVDNPNSLLDTGDLVFIDAMGTGFSRPDKPSFGADFGGVENDLAAFGEFIRSFLNEYNLWGSPIFVGGESYGTTRAAGLAGYLTDHDIPINGVMLLSAIFDVNAGAGEQRQLTTLPTEIMTAHYHKKLAPDLQKLTVEQIAKQAREFASGEYLEYLFDGARATQAQRDKILTNMARYTGLSKSFIDGLDLRVPLGPFSTELLRDRHLMTSRLDSRFAGYQLDAGATNTSFDYSNANIENCFLTAFEAYVRNDLNYKNDNLYYVSGNAPQWSGEYNTVVNLESAFSKNPHMHLFVGYGYYDFACPFFPVEWTIAHMKVSDEIKKNNISQGYYEAGHMVYIDRPSADKYHADLEKFVRASLPK</sequence>
<dbReference type="InterPro" id="IPR001563">
    <property type="entry name" value="Peptidase_S10"/>
</dbReference>
<dbReference type="PANTHER" id="PTHR11802:SF3">
    <property type="entry name" value="RETINOID-INDUCIBLE SERINE CARBOXYPEPTIDASE"/>
    <property type="match status" value="1"/>
</dbReference>
<name>Q01T57_SOLUE</name>
<proteinExistence type="predicted"/>
<dbReference type="Gene3D" id="3.40.50.1820">
    <property type="entry name" value="alpha/beta hydrolase"/>
    <property type="match status" value="1"/>
</dbReference>
<dbReference type="GO" id="GO:0006508">
    <property type="term" value="P:proteolysis"/>
    <property type="evidence" value="ECO:0007669"/>
    <property type="project" value="UniProtKB-KW"/>
</dbReference>
<keyword evidence="5" id="KW-0325">Glycoprotein</keyword>
<dbReference type="EMBL" id="CP000473">
    <property type="protein sequence ID" value="ABJ87163.1"/>
    <property type="molecule type" value="Genomic_DNA"/>
</dbReference>
<evidence type="ECO:0000256" key="1">
    <source>
        <dbReference type="ARBA" id="ARBA00022645"/>
    </source>
</evidence>
<dbReference type="eggNOG" id="COG2939">
    <property type="taxonomic scope" value="Bacteria"/>
</dbReference>
<dbReference type="OrthoDB" id="9770107at2"/>
<dbReference type="STRING" id="234267.Acid_6237"/>
<dbReference type="KEGG" id="sus:Acid_6237"/>
<reference evidence="6" key="1">
    <citation type="submission" date="2006-10" db="EMBL/GenBank/DDBJ databases">
        <title>Complete sequence of Solibacter usitatus Ellin6076.</title>
        <authorList>
            <consortium name="US DOE Joint Genome Institute"/>
            <person name="Copeland A."/>
            <person name="Lucas S."/>
            <person name="Lapidus A."/>
            <person name="Barry K."/>
            <person name="Detter J.C."/>
            <person name="Glavina del Rio T."/>
            <person name="Hammon N."/>
            <person name="Israni S."/>
            <person name="Dalin E."/>
            <person name="Tice H."/>
            <person name="Pitluck S."/>
            <person name="Thompson L.S."/>
            <person name="Brettin T."/>
            <person name="Bruce D."/>
            <person name="Han C."/>
            <person name="Tapia R."/>
            <person name="Gilna P."/>
            <person name="Schmutz J."/>
            <person name="Larimer F."/>
            <person name="Land M."/>
            <person name="Hauser L."/>
            <person name="Kyrpides N."/>
            <person name="Mikhailova N."/>
            <person name="Janssen P.H."/>
            <person name="Kuske C.R."/>
            <person name="Richardson P."/>
        </authorList>
    </citation>
    <scope>NUCLEOTIDE SEQUENCE</scope>
    <source>
        <strain evidence="6">Ellin6076</strain>
    </source>
</reference>
<dbReference type="ESTHER" id="solue-q01t57">
    <property type="family name" value="Carboxypeptidase_S10"/>
</dbReference>
<gene>
    <name evidence="6" type="ordered locus">Acid_6237</name>
</gene>
<dbReference type="Pfam" id="PF00450">
    <property type="entry name" value="Peptidase_S10"/>
    <property type="match status" value="1"/>
</dbReference>
<dbReference type="AlphaFoldDB" id="Q01T57"/>
<dbReference type="PANTHER" id="PTHR11802">
    <property type="entry name" value="SERINE PROTEASE FAMILY S10 SERINE CARBOXYPEPTIDASE"/>
    <property type="match status" value="1"/>
</dbReference>
<evidence type="ECO:0000256" key="4">
    <source>
        <dbReference type="ARBA" id="ARBA00022801"/>
    </source>
</evidence>
<evidence type="ECO:0000256" key="2">
    <source>
        <dbReference type="ARBA" id="ARBA00022670"/>
    </source>
</evidence>
<dbReference type="HOGENOM" id="CLU_032786_0_0_0"/>
<dbReference type="GO" id="GO:0004185">
    <property type="term" value="F:serine-type carboxypeptidase activity"/>
    <property type="evidence" value="ECO:0007669"/>
    <property type="project" value="InterPro"/>
</dbReference>
<protein>
    <submittedName>
        <fullName evidence="6">Peptidase S10, serine carboxypeptidase</fullName>
    </submittedName>
</protein>
<dbReference type="InParanoid" id="Q01T57"/>
<keyword evidence="4" id="KW-0378">Hydrolase</keyword>
<dbReference type="InterPro" id="IPR029058">
    <property type="entry name" value="AB_hydrolase_fold"/>
</dbReference>
<keyword evidence="3" id="KW-0732">Signal</keyword>
<accession>Q01T57</accession>
<keyword evidence="2" id="KW-0645">Protease</keyword>
<evidence type="ECO:0000313" key="6">
    <source>
        <dbReference type="EMBL" id="ABJ87163.1"/>
    </source>
</evidence>
<evidence type="ECO:0000256" key="3">
    <source>
        <dbReference type="ARBA" id="ARBA00022729"/>
    </source>
</evidence>